<name>A0ABR1UHW3_9PEZI</name>
<evidence type="ECO:0000313" key="2">
    <source>
        <dbReference type="EMBL" id="KAK8058297.1"/>
    </source>
</evidence>
<dbReference type="EMBL" id="JAQQWL010000009">
    <property type="protein sequence ID" value="KAK8058297.1"/>
    <property type="molecule type" value="Genomic_DNA"/>
</dbReference>
<comment type="caution">
    <text evidence="2">The sequence shown here is derived from an EMBL/GenBank/DDBJ whole genome shotgun (WGS) entry which is preliminary data.</text>
</comment>
<gene>
    <name evidence="2" type="ORF">PG994_008745</name>
</gene>
<accession>A0ABR1UHW3</accession>
<dbReference type="RefSeq" id="XP_066713743.1">
    <property type="nucleotide sequence ID" value="XM_066860154.1"/>
</dbReference>
<feature type="region of interest" description="Disordered" evidence="1">
    <location>
        <begin position="1"/>
        <end position="62"/>
    </location>
</feature>
<proteinExistence type="predicted"/>
<reference evidence="2 3" key="1">
    <citation type="submission" date="2023-01" db="EMBL/GenBank/DDBJ databases">
        <title>Analysis of 21 Apiospora genomes using comparative genomics revels a genus with tremendous synthesis potential of carbohydrate active enzymes and secondary metabolites.</title>
        <authorList>
            <person name="Sorensen T."/>
        </authorList>
    </citation>
    <scope>NUCLEOTIDE SEQUENCE [LARGE SCALE GENOMIC DNA]</scope>
    <source>
        <strain evidence="2 3">CBS 135458</strain>
    </source>
</reference>
<dbReference type="Proteomes" id="UP001480595">
    <property type="component" value="Unassembled WGS sequence"/>
</dbReference>
<keyword evidence="3" id="KW-1185">Reference proteome</keyword>
<sequence>MSSSRPMQDGASAAADSTSSSTTTSAAAAAAAAPHSHAVRTYVTEPRTAGNRNAALPDSQTRTVAEAVQEDEMRVQRQLNEHMRKLRSGQ</sequence>
<evidence type="ECO:0000256" key="1">
    <source>
        <dbReference type="SAM" id="MobiDB-lite"/>
    </source>
</evidence>
<evidence type="ECO:0000313" key="3">
    <source>
        <dbReference type="Proteomes" id="UP001480595"/>
    </source>
</evidence>
<organism evidence="2 3">
    <name type="scientific">Apiospora phragmitis</name>
    <dbReference type="NCBI Taxonomy" id="2905665"/>
    <lineage>
        <taxon>Eukaryota</taxon>
        <taxon>Fungi</taxon>
        <taxon>Dikarya</taxon>
        <taxon>Ascomycota</taxon>
        <taxon>Pezizomycotina</taxon>
        <taxon>Sordariomycetes</taxon>
        <taxon>Xylariomycetidae</taxon>
        <taxon>Amphisphaeriales</taxon>
        <taxon>Apiosporaceae</taxon>
        <taxon>Apiospora</taxon>
    </lineage>
</organism>
<protein>
    <submittedName>
        <fullName evidence="2">Uncharacterized protein</fullName>
    </submittedName>
</protein>
<feature type="compositionally biased region" description="Low complexity" evidence="1">
    <location>
        <begin position="11"/>
        <end position="33"/>
    </location>
</feature>
<dbReference type="GeneID" id="92093217"/>